<keyword evidence="4" id="KW-1185">Reference proteome</keyword>
<name>A0A4R3J919_9RHOB</name>
<dbReference type="Pfam" id="PF14145">
    <property type="entry name" value="YrhK"/>
    <property type="match status" value="1"/>
</dbReference>
<dbReference type="AlphaFoldDB" id="A0A4R3J919"/>
<protein>
    <submittedName>
        <fullName evidence="3">YrhK-like protein</fullName>
    </submittedName>
</protein>
<comment type="caution">
    <text evidence="3">The sequence shown here is derived from an EMBL/GenBank/DDBJ whole genome shotgun (WGS) entry which is preliminary data.</text>
</comment>
<reference evidence="3 4" key="1">
    <citation type="submission" date="2019-03" db="EMBL/GenBank/DDBJ databases">
        <title>Genomic Encyclopedia of Type Strains, Phase IV (KMG-IV): sequencing the most valuable type-strain genomes for metagenomic binning, comparative biology and taxonomic classification.</title>
        <authorList>
            <person name="Goeker M."/>
        </authorList>
    </citation>
    <scope>NUCLEOTIDE SEQUENCE [LARGE SCALE GENOMIC DNA]</scope>
    <source>
        <strain evidence="3 4">DSM 104836</strain>
    </source>
</reference>
<evidence type="ECO:0000313" key="4">
    <source>
        <dbReference type="Proteomes" id="UP000295696"/>
    </source>
</evidence>
<evidence type="ECO:0000259" key="2">
    <source>
        <dbReference type="Pfam" id="PF14145"/>
    </source>
</evidence>
<keyword evidence="1" id="KW-0472">Membrane</keyword>
<accession>A0A4R3J919</accession>
<gene>
    <name evidence="3" type="ORF">EDD52_11153</name>
</gene>
<keyword evidence="1" id="KW-0812">Transmembrane</keyword>
<dbReference type="EMBL" id="SLZU01000011">
    <property type="protein sequence ID" value="TCS61456.1"/>
    <property type="molecule type" value="Genomic_DNA"/>
</dbReference>
<feature type="transmembrane region" description="Helical" evidence="1">
    <location>
        <begin position="52"/>
        <end position="70"/>
    </location>
</feature>
<proteinExistence type="predicted"/>
<organism evidence="3 4">
    <name type="scientific">Primorskyibacter sedentarius</name>
    <dbReference type="NCBI Taxonomy" id="745311"/>
    <lineage>
        <taxon>Bacteria</taxon>
        <taxon>Pseudomonadati</taxon>
        <taxon>Pseudomonadota</taxon>
        <taxon>Alphaproteobacteria</taxon>
        <taxon>Rhodobacterales</taxon>
        <taxon>Roseobacteraceae</taxon>
        <taxon>Primorskyibacter</taxon>
    </lineage>
</organism>
<sequence length="94" mass="10895">MQLFRHSSRTRNEDTQRVYAAYELAHTLVDFAAAIFFTVGSVLFLWDSMQTPAIWLFIIGSLCFLAKPSLKLAREIKLWRMGKVDKLANRIETE</sequence>
<feature type="domain" description="YrhK" evidence="2">
    <location>
        <begin position="21"/>
        <end position="76"/>
    </location>
</feature>
<feature type="transmembrane region" description="Helical" evidence="1">
    <location>
        <begin position="21"/>
        <end position="46"/>
    </location>
</feature>
<evidence type="ECO:0000256" key="1">
    <source>
        <dbReference type="SAM" id="Phobius"/>
    </source>
</evidence>
<evidence type="ECO:0000313" key="3">
    <source>
        <dbReference type="EMBL" id="TCS61456.1"/>
    </source>
</evidence>
<dbReference type="InterPro" id="IPR025424">
    <property type="entry name" value="YrhK_domain"/>
</dbReference>
<keyword evidence="1" id="KW-1133">Transmembrane helix</keyword>
<dbReference type="RefSeq" id="WP_132246335.1">
    <property type="nucleotide sequence ID" value="NZ_SLZU01000011.1"/>
</dbReference>
<dbReference type="OrthoDB" id="5862062at2"/>
<dbReference type="Proteomes" id="UP000295696">
    <property type="component" value="Unassembled WGS sequence"/>
</dbReference>